<feature type="non-terminal residue" evidence="5">
    <location>
        <position position="1"/>
    </location>
</feature>
<dbReference type="EMBL" id="JYDQ01000291">
    <property type="protein sequence ID" value="KRY09108.1"/>
    <property type="molecule type" value="Genomic_DNA"/>
</dbReference>
<proteinExistence type="inferred from homology"/>
<evidence type="ECO:0000256" key="2">
    <source>
        <dbReference type="ARBA" id="ARBA00022737"/>
    </source>
</evidence>
<evidence type="ECO:0000313" key="5">
    <source>
        <dbReference type="EMBL" id="KRY09108.1"/>
    </source>
</evidence>
<dbReference type="InterPro" id="IPR001680">
    <property type="entry name" value="WD40_rpt"/>
</dbReference>
<accession>A0A0V0Z9G8</accession>
<evidence type="ECO:0000256" key="3">
    <source>
        <dbReference type="ARBA" id="ARBA00023006"/>
    </source>
</evidence>
<dbReference type="Pfam" id="PF21032">
    <property type="entry name" value="PROPPIN"/>
    <property type="match status" value="1"/>
</dbReference>
<dbReference type="OrthoDB" id="1667587at2759"/>
<name>A0A0V0Z9G8_9BILA</name>
<dbReference type="Gene3D" id="2.130.10.10">
    <property type="entry name" value="YVTN repeat-like/Quinoprotein amine dehydrogenase"/>
    <property type="match status" value="1"/>
</dbReference>
<sequence length="524" mass="58800">LMEVLTSFGCLFQKFRMSVSNEEVLTLAFNQDATSLAVGTSNGYRLYTLGQVDELDLLLENTENSDVCIIERLFSSSLVTSVSLSAPRKLEICHFLKKQEICTQNYANSILAIRLNRLRLIVCLEDSIFVHNIRDMKVLHTIRDTPSNPNGLCDLTPADVSFVAYPGSTSSGEVHLFDAATLQGLSVIPAHNGPLNALKFNAEGTLLASASEKGTVIRVFAIPGGQRLFEFRRGIKRHVYIILFFFACTSNTETIHIFKLEPSPPSQNESESLNTVQDWVSFVSRTAANYLPSQVSDILQQERAFATARLPRAGCKSICAIMTLKTMPRLVVASTDGYMYIYNFNRQEGGECVLQKQHRLLHSSRRLSRADIPGTSTATLITTTTTTRPRNFSTGEVTSRYHGIVAESTECSTSPTGALDVCNVISIVFKKRLVIIRRMICVLMMFWNFLQLVKLALSSSDGEALYHTDYCSSINIMYKITWAKYLRRRLVVIFNHTYAYFCIELALHYVFNARDGCFVCLFIF</sequence>
<keyword evidence="1" id="KW-0853">WD repeat</keyword>
<dbReference type="AlphaFoldDB" id="A0A0V0Z9G8"/>
<gene>
    <name evidence="5" type="primary">wipi2</name>
    <name evidence="5" type="ORF">T12_7206</name>
</gene>
<keyword evidence="6" id="KW-1185">Reference proteome</keyword>
<dbReference type="InterPro" id="IPR048720">
    <property type="entry name" value="PROPPIN"/>
</dbReference>
<dbReference type="InterPro" id="IPR036322">
    <property type="entry name" value="WD40_repeat_dom_sf"/>
</dbReference>
<dbReference type="PANTHER" id="PTHR11227">
    <property type="entry name" value="WD-REPEAT PROTEIN INTERACTING WITH PHOSPHOINOSIDES WIPI -RELATED"/>
    <property type="match status" value="1"/>
</dbReference>
<dbReference type="InterPro" id="IPR015943">
    <property type="entry name" value="WD40/YVTN_repeat-like_dom_sf"/>
</dbReference>
<dbReference type="GO" id="GO:0005737">
    <property type="term" value="C:cytoplasm"/>
    <property type="evidence" value="ECO:0007669"/>
    <property type="project" value="UniProtKB-ARBA"/>
</dbReference>
<keyword evidence="3" id="KW-0072">Autophagy</keyword>
<dbReference type="SMART" id="SM00320">
    <property type="entry name" value="WD40"/>
    <property type="match status" value="3"/>
</dbReference>
<evidence type="ECO:0000313" key="6">
    <source>
        <dbReference type="Proteomes" id="UP000054783"/>
    </source>
</evidence>
<keyword evidence="2" id="KW-0677">Repeat</keyword>
<evidence type="ECO:0000256" key="4">
    <source>
        <dbReference type="ARBA" id="ARBA00025740"/>
    </source>
</evidence>
<evidence type="ECO:0000256" key="1">
    <source>
        <dbReference type="ARBA" id="ARBA00022574"/>
    </source>
</evidence>
<comment type="caution">
    <text evidence="5">The sequence shown here is derived from an EMBL/GenBank/DDBJ whole genome shotgun (WGS) entry which is preliminary data.</text>
</comment>
<organism evidence="5 6">
    <name type="scientific">Trichinella patagoniensis</name>
    <dbReference type="NCBI Taxonomy" id="990121"/>
    <lineage>
        <taxon>Eukaryota</taxon>
        <taxon>Metazoa</taxon>
        <taxon>Ecdysozoa</taxon>
        <taxon>Nematoda</taxon>
        <taxon>Enoplea</taxon>
        <taxon>Dorylaimia</taxon>
        <taxon>Trichinellida</taxon>
        <taxon>Trichinellidae</taxon>
        <taxon>Trichinella</taxon>
    </lineage>
</organism>
<dbReference type="GO" id="GO:0006914">
    <property type="term" value="P:autophagy"/>
    <property type="evidence" value="ECO:0007669"/>
    <property type="project" value="UniProtKB-KW"/>
</dbReference>
<dbReference type="STRING" id="990121.A0A0V0Z9G8"/>
<comment type="similarity">
    <text evidence="4">Belongs to the WD repeat PROPPIN family.</text>
</comment>
<reference evidence="5 6" key="1">
    <citation type="submission" date="2015-01" db="EMBL/GenBank/DDBJ databases">
        <title>Evolution of Trichinella species and genotypes.</title>
        <authorList>
            <person name="Korhonen P.K."/>
            <person name="Edoardo P."/>
            <person name="Giuseppe L.R."/>
            <person name="Gasser R.B."/>
        </authorList>
    </citation>
    <scope>NUCLEOTIDE SEQUENCE [LARGE SCALE GENOMIC DNA]</scope>
    <source>
        <strain evidence="5">ISS2496</strain>
    </source>
</reference>
<protein>
    <submittedName>
        <fullName evidence="5">WD repeat domain phosphoinositide-interacting protein 2</fullName>
    </submittedName>
</protein>
<dbReference type="SUPFAM" id="SSF50978">
    <property type="entry name" value="WD40 repeat-like"/>
    <property type="match status" value="1"/>
</dbReference>
<dbReference type="Proteomes" id="UP000054783">
    <property type="component" value="Unassembled WGS sequence"/>
</dbReference>